<dbReference type="EMBL" id="CP037940">
    <property type="protein sequence ID" value="QBO37235.1"/>
    <property type="molecule type" value="Genomic_DNA"/>
</dbReference>
<keyword evidence="3 7" id="KW-0812">Transmembrane</keyword>
<feature type="transmembrane region" description="Helical" evidence="7">
    <location>
        <begin position="35"/>
        <end position="58"/>
    </location>
</feature>
<accession>A0A4V1AIZ6</accession>
<protein>
    <submittedName>
        <fullName evidence="9">PspC domain-containing protein</fullName>
    </submittedName>
</protein>
<evidence type="ECO:0000256" key="7">
    <source>
        <dbReference type="SAM" id="Phobius"/>
    </source>
</evidence>
<evidence type="ECO:0000256" key="1">
    <source>
        <dbReference type="ARBA" id="ARBA00004162"/>
    </source>
</evidence>
<organism evidence="9 10">
    <name type="scientific">Periweissella cryptocerci</name>
    <dbReference type="NCBI Taxonomy" id="2506420"/>
    <lineage>
        <taxon>Bacteria</taxon>
        <taxon>Bacillati</taxon>
        <taxon>Bacillota</taxon>
        <taxon>Bacilli</taxon>
        <taxon>Lactobacillales</taxon>
        <taxon>Lactobacillaceae</taxon>
        <taxon>Periweissella</taxon>
    </lineage>
</organism>
<dbReference type="PANTHER" id="PTHR33885">
    <property type="entry name" value="PHAGE SHOCK PROTEIN C"/>
    <property type="match status" value="1"/>
</dbReference>
<keyword evidence="4 7" id="KW-1133">Transmembrane helix</keyword>
<dbReference type="InterPro" id="IPR052027">
    <property type="entry name" value="PspC"/>
</dbReference>
<evidence type="ECO:0000256" key="3">
    <source>
        <dbReference type="ARBA" id="ARBA00022692"/>
    </source>
</evidence>
<dbReference type="GO" id="GO:0005886">
    <property type="term" value="C:plasma membrane"/>
    <property type="evidence" value="ECO:0007669"/>
    <property type="project" value="UniProtKB-SubCell"/>
</dbReference>
<evidence type="ECO:0000256" key="4">
    <source>
        <dbReference type="ARBA" id="ARBA00022989"/>
    </source>
</evidence>
<dbReference type="KEGG" id="wei:EQG49_12590"/>
<sequence length="88" mass="9754">MNTGKKLYKSDDRIIAGVIGGVADYFNIDHTLARIVVVIIGLFTNFALVIAYIVAALLMPDKPKRTHRESRDGSYTSYYDASNEGDVQ</sequence>
<comment type="subcellular location">
    <subcellularLocation>
        <location evidence="1">Cell membrane</location>
        <topology evidence="1">Single-pass membrane protein</topology>
    </subcellularLocation>
</comment>
<dbReference type="InterPro" id="IPR007168">
    <property type="entry name" value="Phageshock_PspC_N"/>
</dbReference>
<keyword evidence="10" id="KW-1185">Reference proteome</keyword>
<proteinExistence type="predicted"/>
<dbReference type="AlphaFoldDB" id="A0A4V1AIZ6"/>
<evidence type="ECO:0000259" key="8">
    <source>
        <dbReference type="Pfam" id="PF04024"/>
    </source>
</evidence>
<evidence type="ECO:0000256" key="6">
    <source>
        <dbReference type="SAM" id="MobiDB-lite"/>
    </source>
</evidence>
<dbReference type="Pfam" id="PF04024">
    <property type="entry name" value="PspC"/>
    <property type="match status" value="1"/>
</dbReference>
<dbReference type="Proteomes" id="UP000292886">
    <property type="component" value="Chromosome"/>
</dbReference>
<evidence type="ECO:0000256" key="5">
    <source>
        <dbReference type="ARBA" id="ARBA00023136"/>
    </source>
</evidence>
<evidence type="ECO:0000313" key="10">
    <source>
        <dbReference type="Proteomes" id="UP000292886"/>
    </source>
</evidence>
<feature type="region of interest" description="Disordered" evidence="6">
    <location>
        <begin position="64"/>
        <end position="88"/>
    </location>
</feature>
<keyword evidence="5 7" id="KW-0472">Membrane</keyword>
<name>A0A4V1AIZ6_9LACO</name>
<evidence type="ECO:0000313" key="9">
    <source>
        <dbReference type="EMBL" id="QBO37235.1"/>
    </source>
</evidence>
<keyword evidence="2" id="KW-1003">Cell membrane</keyword>
<dbReference type="RefSeq" id="WP_133364312.1">
    <property type="nucleotide sequence ID" value="NZ_CP037940.1"/>
</dbReference>
<gene>
    <name evidence="9" type="ORF">EQG49_12590</name>
</gene>
<evidence type="ECO:0000256" key="2">
    <source>
        <dbReference type="ARBA" id="ARBA00022475"/>
    </source>
</evidence>
<reference evidence="10" key="1">
    <citation type="submission" date="2019-03" db="EMBL/GenBank/DDBJ databases">
        <title>Weissella sp. 26KH-42 Genome sequencing.</title>
        <authorList>
            <person name="Heo J."/>
            <person name="Kim S.-J."/>
            <person name="Kim J.-S."/>
            <person name="Hong S.-B."/>
            <person name="Kwon S.-W."/>
        </authorList>
    </citation>
    <scope>NUCLEOTIDE SEQUENCE [LARGE SCALE GENOMIC DNA]</scope>
    <source>
        <strain evidence="10">26KH-42</strain>
    </source>
</reference>
<feature type="domain" description="Phage shock protein PspC N-terminal" evidence="8">
    <location>
        <begin position="5"/>
        <end position="61"/>
    </location>
</feature>
<dbReference type="OrthoDB" id="9815286at2"/>
<dbReference type="PANTHER" id="PTHR33885:SF3">
    <property type="entry name" value="PHAGE SHOCK PROTEIN C"/>
    <property type="match status" value="1"/>
</dbReference>